<name>A0A4Y2N7R8_ARAVE</name>
<reference evidence="1 2" key="1">
    <citation type="journal article" date="2019" name="Sci. Rep.">
        <title>Orb-weaving spider Araneus ventricosus genome elucidates the spidroin gene catalogue.</title>
        <authorList>
            <person name="Kono N."/>
            <person name="Nakamura H."/>
            <person name="Ohtoshi R."/>
            <person name="Moran D.A.P."/>
            <person name="Shinohara A."/>
            <person name="Yoshida Y."/>
            <person name="Fujiwara M."/>
            <person name="Mori M."/>
            <person name="Tomita M."/>
            <person name="Arakawa K."/>
        </authorList>
    </citation>
    <scope>NUCLEOTIDE SEQUENCE [LARGE SCALE GENOMIC DNA]</scope>
</reference>
<dbReference type="EMBL" id="BGPR01008702">
    <property type="protein sequence ID" value="GBN35478.1"/>
    <property type="molecule type" value="Genomic_DNA"/>
</dbReference>
<sequence>MLLSGQVMISEDSEENEISAEDDVISAEEEDAINEEDDINEEKNFWNNLMKKKLLILFYDTLFKMSGQQPSALAEWSLVNLCLTNQAPLQFDHLIQWINISTFPPLRNDHSVFKRPSGDIVEVKLPN</sequence>
<accession>A0A4Y2N7R8</accession>
<comment type="caution">
    <text evidence="1">The sequence shown here is derived from an EMBL/GenBank/DDBJ whole genome shotgun (WGS) entry which is preliminary data.</text>
</comment>
<evidence type="ECO:0000313" key="1">
    <source>
        <dbReference type="EMBL" id="GBN35478.1"/>
    </source>
</evidence>
<evidence type="ECO:0000313" key="2">
    <source>
        <dbReference type="Proteomes" id="UP000499080"/>
    </source>
</evidence>
<keyword evidence="2" id="KW-1185">Reference proteome</keyword>
<organism evidence="1 2">
    <name type="scientific">Araneus ventricosus</name>
    <name type="common">Orbweaver spider</name>
    <name type="synonym">Epeira ventricosa</name>
    <dbReference type="NCBI Taxonomy" id="182803"/>
    <lineage>
        <taxon>Eukaryota</taxon>
        <taxon>Metazoa</taxon>
        <taxon>Ecdysozoa</taxon>
        <taxon>Arthropoda</taxon>
        <taxon>Chelicerata</taxon>
        <taxon>Arachnida</taxon>
        <taxon>Araneae</taxon>
        <taxon>Araneomorphae</taxon>
        <taxon>Entelegynae</taxon>
        <taxon>Araneoidea</taxon>
        <taxon>Araneidae</taxon>
        <taxon>Araneus</taxon>
    </lineage>
</organism>
<gene>
    <name evidence="1" type="ORF">AVEN_165533_1</name>
</gene>
<protein>
    <submittedName>
        <fullName evidence="1">Uncharacterized protein</fullName>
    </submittedName>
</protein>
<dbReference type="AlphaFoldDB" id="A0A4Y2N7R8"/>
<proteinExistence type="predicted"/>
<dbReference type="Proteomes" id="UP000499080">
    <property type="component" value="Unassembled WGS sequence"/>
</dbReference>